<protein>
    <submittedName>
        <fullName evidence="7">GntR family transcriptional regulator</fullName>
    </submittedName>
</protein>
<dbReference type="Gene3D" id="1.10.10.10">
    <property type="entry name" value="Winged helix-like DNA-binding domain superfamily/Winged helix DNA-binding domain"/>
    <property type="match status" value="1"/>
</dbReference>
<dbReference type="SUPFAM" id="SSF53383">
    <property type="entry name" value="PLP-dependent transferases"/>
    <property type="match status" value="1"/>
</dbReference>
<sequence length="475" mass="49569">MIDLIAGAVEEKKSPEAIAAAVSRLIRSGEIASGERLPTVRDLAATLGVSPATVSNAWQALASVGLIVSRGRAGSFVLQAGTTWMPAHFAELAGSHVEARLDLSAGTPDALLLPDLGAALARVPSRADTSSYLAGRVLPELESHLRASWPYPPESLTIVDGALDAVSRSLDVVLRYGDRVVVEDPSFPPFLDLLDQFGAERVAVPVDQHGMLPDALAFALRSNPAAILLQTRAHNPTGASMSEGRARELVRVLRAHSHLTDPVIVEDDHSGEISTVRATSLGSWLPHRTLHIRSYAKSHGPDLRIGALAGPTNLIDQIVARRMLGPGWTSRMLQIILYELLTAPSSVAQIAEARAVYHSRQIALAGALARRGFGGGFAGGGAASGSGIWVPDGINLWMPVADERAAIVTLAASGLRVAAGAPFQAHAGVAGGDSALRVAGGRAGSEHPQAIRVTAGLVRSNFDEVAELLAAAARA</sequence>
<gene>
    <name evidence="7" type="ORF">GCM10011399_08270</name>
</gene>
<dbReference type="Pfam" id="PF00155">
    <property type="entry name" value="Aminotran_1_2"/>
    <property type="match status" value="1"/>
</dbReference>
<dbReference type="EMBL" id="BMGP01000001">
    <property type="protein sequence ID" value="GGF16854.1"/>
    <property type="molecule type" value="Genomic_DNA"/>
</dbReference>
<evidence type="ECO:0000256" key="1">
    <source>
        <dbReference type="ARBA" id="ARBA00005384"/>
    </source>
</evidence>
<dbReference type="GO" id="GO:0030170">
    <property type="term" value="F:pyridoxal phosphate binding"/>
    <property type="evidence" value="ECO:0007669"/>
    <property type="project" value="InterPro"/>
</dbReference>
<proteinExistence type="inferred from homology"/>
<keyword evidence="5" id="KW-0804">Transcription</keyword>
<evidence type="ECO:0000256" key="2">
    <source>
        <dbReference type="ARBA" id="ARBA00022898"/>
    </source>
</evidence>
<feature type="domain" description="HTH gntR-type" evidence="6">
    <location>
        <begin position="12"/>
        <end position="80"/>
    </location>
</feature>
<comment type="caution">
    <text evidence="7">The sequence shown here is derived from an EMBL/GenBank/DDBJ whole genome shotgun (WGS) entry which is preliminary data.</text>
</comment>
<dbReference type="AlphaFoldDB" id="A0A917B2F4"/>
<dbReference type="Gene3D" id="3.40.640.10">
    <property type="entry name" value="Type I PLP-dependent aspartate aminotransferase-like (Major domain)"/>
    <property type="match status" value="1"/>
</dbReference>
<evidence type="ECO:0000259" key="6">
    <source>
        <dbReference type="PROSITE" id="PS50949"/>
    </source>
</evidence>
<organism evidence="7 8">
    <name type="scientific">Subtercola lobariae</name>
    <dbReference type="NCBI Taxonomy" id="1588641"/>
    <lineage>
        <taxon>Bacteria</taxon>
        <taxon>Bacillati</taxon>
        <taxon>Actinomycetota</taxon>
        <taxon>Actinomycetes</taxon>
        <taxon>Micrococcales</taxon>
        <taxon>Microbacteriaceae</taxon>
        <taxon>Subtercola</taxon>
    </lineage>
</organism>
<name>A0A917B2F4_9MICO</name>
<dbReference type="GO" id="GO:0003700">
    <property type="term" value="F:DNA-binding transcription factor activity"/>
    <property type="evidence" value="ECO:0007669"/>
    <property type="project" value="InterPro"/>
</dbReference>
<keyword evidence="4" id="KW-0238">DNA-binding</keyword>
<accession>A0A917B2F4</accession>
<dbReference type="InterPro" id="IPR051446">
    <property type="entry name" value="HTH_trans_reg/aminotransferase"/>
</dbReference>
<dbReference type="InterPro" id="IPR036390">
    <property type="entry name" value="WH_DNA-bd_sf"/>
</dbReference>
<dbReference type="InterPro" id="IPR015421">
    <property type="entry name" value="PyrdxlP-dep_Trfase_major"/>
</dbReference>
<dbReference type="SMART" id="SM00345">
    <property type="entry name" value="HTH_GNTR"/>
    <property type="match status" value="1"/>
</dbReference>
<evidence type="ECO:0000313" key="7">
    <source>
        <dbReference type="EMBL" id="GGF16854.1"/>
    </source>
</evidence>
<dbReference type="InterPro" id="IPR015424">
    <property type="entry name" value="PyrdxlP-dep_Trfase"/>
</dbReference>
<dbReference type="PANTHER" id="PTHR46577">
    <property type="entry name" value="HTH-TYPE TRANSCRIPTIONAL REGULATORY PROTEIN GABR"/>
    <property type="match status" value="1"/>
</dbReference>
<evidence type="ECO:0000256" key="3">
    <source>
        <dbReference type="ARBA" id="ARBA00023015"/>
    </source>
</evidence>
<dbReference type="PANTHER" id="PTHR46577:SF1">
    <property type="entry name" value="HTH-TYPE TRANSCRIPTIONAL REGULATORY PROTEIN GABR"/>
    <property type="match status" value="1"/>
</dbReference>
<dbReference type="RefSeq" id="WP_188674030.1">
    <property type="nucleotide sequence ID" value="NZ_BMGP01000001.1"/>
</dbReference>
<keyword evidence="2" id="KW-0663">Pyridoxal phosphate</keyword>
<keyword evidence="8" id="KW-1185">Reference proteome</keyword>
<dbReference type="CDD" id="cd00609">
    <property type="entry name" value="AAT_like"/>
    <property type="match status" value="1"/>
</dbReference>
<dbReference type="GO" id="GO:0003677">
    <property type="term" value="F:DNA binding"/>
    <property type="evidence" value="ECO:0007669"/>
    <property type="project" value="UniProtKB-KW"/>
</dbReference>
<reference evidence="7 8" key="1">
    <citation type="journal article" date="2014" name="Int. J. Syst. Evol. Microbiol.">
        <title>Complete genome sequence of Corynebacterium casei LMG S-19264T (=DSM 44701T), isolated from a smear-ripened cheese.</title>
        <authorList>
            <consortium name="US DOE Joint Genome Institute (JGI-PGF)"/>
            <person name="Walter F."/>
            <person name="Albersmeier A."/>
            <person name="Kalinowski J."/>
            <person name="Ruckert C."/>
        </authorList>
    </citation>
    <scope>NUCLEOTIDE SEQUENCE [LARGE SCALE GENOMIC DNA]</scope>
    <source>
        <strain evidence="7 8">CGMCC 1.12976</strain>
    </source>
</reference>
<dbReference type="CDD" id="cd07377">
    <property type="entry name" value="WHTH_GntR"/>
    <property type="match status" value="1"/>
</dbReference>
<dbReference type="SUPFAM" id="SSF46785">
    <property type="entry name" value="Winged helix' DNA-binding domain"/>
    <property type="match status" value="1"/>
</dbReference>
<evidence type="ECO:0000256" key="5">
    <source>
        <dbReference type="ARBA" id="ARBA00023163"/>
    </source>
</evidence>
<dbReference type="PROSITE" id="PS50949">
    <property type="entry name" value="HTH_GNTR"/>
    <property type="match status" value="1"/>
</dbReference>
<keyword evidence="3" id="KW-0805">Transcription regulation</keyword>
<dbReference type="InterPro" id="IPR004839">
    <property type="entry name" value="Aminotransferase_I/II_large"/>
</dbReference>
<evidence type="ECO:0000256" key="4">
    <source>
        <dbReference type="ARBA" id="ARBA00023125"/>
    </source>
</evidence>
<dbReference type="Proteomes" id="UP000598775">
    <property type="component" value="Unassembled WGS sequence"/>
</dbReference>
<dbReference type="InterPro" id="IPR036388">
    <property type="entry name" value="WH-like_DNA-bd_sf"/>
</dbReference>
<comment type="similarity">
    <text evidence="1">In the C-terminal section; belongs to the class-I pyridoxal-phosphate-dependent aminotransferase family.</text>
</comment>
<evidence type="ECO:0000313" key="8">
    <source>
        <dbReference type="Proteomes" id="UP000598775"/>
    </source>
</evidence>
<dbReference type="Pfam" id="PF00392">
    <property type="entry name" value="GntR"/>
    <property type="match status" value="1"/>
</dbReference>
<dbReference type="InterPro" id="IPR000524">
    <property type="entry name" value="Tscrpt_reg_HTH_GntR"/>
</dbReference>